<dbReference type="InterPro" id="IPR050230">
    <property type="entry name" value="CALM/Myosin/TropC-like"/>
</dbReference>
<dbReference type="PROSITE" id="PS50222">
    <property type="entry name" value="EF_HAND_2"/>
    <property type="match status" value="3"/>
</dbReference>
<sequence>MKAAVSPPSDGLFEVDGGEVQSKFKSMQKRSQEDLKFVKTNPGAQKLNTSFSLSEIQWIRHFAPNISGKEVNIRANRQVVDSPSSYSSKSVKRERCCYSKEYTSQAQPSSSSQNGDGCGEVSDQNFIKEDITGAESRQSYKKKRLSSPVPPSFIKQAAGGSKTPSQRERPRTRQHGISQQKRQEIREAFDLFDTDGSDTLLPCLHNYAFFFHRALGFEMTEQQIQQMIADVDKDGSGAIELEEFVQMMTAKIGERDTKEELLKAFSLIDQDKNEKISVEDIQRIAKDLGETFTIDEIKEMVQEADQNEDGEVDQDEFMRIMKRTSYAY</sequence>
<evidence type="ECO:0000256" key="3">
    <source>
        <dbReference type="SAM" id="MobiDB-lite"/>
    </source>
</evidence>
<gene>
    <name evidence="5" type="ORF">FCM35_KLT12223</name>
</gene>
<dbReference type="Proteomes" id="UP000623129">
    <property type="component" value="Unassembled WGS sequence"/>
</dbReference>
<feature type="compositionally biased region" description="Polar residues" evidence="3">
    <location>
        <begin position="102"/>
        <end position="115"/>
    </location>
</feature>
<keyword evidence="1" id="KW-0677">Repeat</keyword>
<reference evidence="5" key="1">
    <citation type="submission" date="2020-01" db="EMBL/GenBank/DDBJ databases">
        <title>Genome sequence of Kobresia littledalei, the first chromosome-level genome in the family Cyperaceae.</title>
        <authorList>
            <person name="Qu G."/>
        </authorList>
    </citation>
    <scope>NUCLEOTIDE SEQUENCE</scope>
    <source>
        <strain evidence="5">C.B.Clarke</strain>
        <tissue evidence="5">Leaf</tissue>
    </source>
</reference>
<feature type="domain" description="EF-hand" evidence="4">
    <location>
        <begin position="219"/>
        <end position="254"/>
    </location>
</feature>
<dbReference type="GO" id="GO:0005509">
    <property type="term" value="F:calcium ion binding"/>
    <property type="evidence" value="ECO:0007669"/>
    <property type="project" value="InterPro"/>
</dbReference>
<keyword evidence="2" id="KW-0106">Calcium</keyword>
<dbReference type="OrthoDB" id="343296at2759"/>
<dbReference type="PANTHER" id="PTHR23048:SF59">
    <property type="entry name" value="EF-HAND SUPERFAMILY PROTEIN"/>
    <property type="match status" value="1"/>
</dbReference>
<dbReference type="InterPro" id="IPR002048">
    <property type="entry name" value="EF_hand_dom"/>
</dbReference>
<keyword evidence="6" id="KW-1185">Reference proteome</keyword>
<feature type="domain" description="EF-hand" evidence="4">
    <location>
        <begin position="292"/>
        <end position="327"/>
    </location>
</feature>
<dbReference type="SUPFAM" id="SSF47473">
    <property type="entry name" value="EF-hand"/>
    <property type="match status" value="1"/>
</dbReference>
<dbReference type="PROSITE" id="PS00018">
    <property type="entry name" value="EF_HAND_1"/>
    <property type="match status" value="2"/>
</dbReference>
<feature type="domain" description="EF-hand" evidence="4">
    <location>
        <begin position="256"/>
        <end position="291"/>
    </location>
</feature>
<evidence type="ECO:0000313" key="5">
    <source>
        <dbReference type="EMBL" id="KAF3323492.1"/>
    </source>
</evidence>
<evidence type="ECO:0000256" key="1">
    <source>
        <dbReference type="ARBA" id="ARBA00022737"/>
    </source>
</evidence>
<dbReference type="PANTHER" id="PTHR23048">
    <property type="entry name" value="MYOSIN LIGHT CHAIN 1, 3"/>
    <property type="match status" value="1"/>
</dbReference>
<dbReference type="FunFam" id="1.10.238.10:FF:000268">
    <property type="entry name" value="Centrin 2"/>
    <property type="match status" value="1"/>
</dbReference>
<organism evidence="5 6">
    <name type="scientific">Carex littledalei</name>
    <dbReference type="NCBI Taxonomy" id="544730"/>
    <lineage>
        <taxon>Eukaryota</taxon>
        <taxon>Viridiplantae</taxon>
        <taxon>Streptophyta</taxon>
        <taxon>Embryophyta</taxon>
        <taxon>Tracheophyta</taxon>
        <taxon>Spermatophyta</taxon>
        <taxon>Magnoliopsida</taxon>
        <taxon>Liliopsida</taxon>
        <taxon>Poales</taxon>
        <taxon>Cyperaceae</taxon>
        <taxon>Cyperoideae</taxon>
        <taxon>Cariceae</taxon>
        <taxon>Carex</taxon>
        <taxon>Carex subgen. Euthyceras</taxon>
    </lineage>
</organism>
<evidence type="ECO:0000259" key="4">
    <source>
        <dbReference type="PROSITE" id="PS50222"/>
    </source>
</evidence>
<protein>
    <submittedName>
        <fullName evidence="5">Caltractin</fullName>
    </submittedName>
</protein>
<evidence type="ECO:0000313" key="6">
    <source>
        <dbReference type="Proteomes" id="UP000623129"/>
    </source>
</evidence>
<dbReference type="GO" id="GO:0016460">
    <property type="term" value="C:myosin II complex"/>
    <property type="evidence" value="ECO:0007669"/>
    <property type="project" value="TreeGrafter"/>
</dbReference>
<dbReference type="SMART" id="SM00054">
    <property type="entry name" value="EFh"/>
    <property type="match status" value="4"/>
</dbReference>
<name>A0A833QR20_9POAL</name>
<evidence type="ECO:0000256" key="2">
    <source>
        <dbReference type="ARBA" id="ARBA00022837"/>
    </source>
</evidence>
<dbReference type="InterPro" id="IPR018247">
    <property type="entry name" value="EF_Hand_1_Ca_BS"/>
</dbReference>
<dbReference type="CDD" id="cd00051">
    <property type="entry name" value="EFh"/>
    <property type="match status" value="2"/>
</dbReference>
<feature type="region of interest" description="Disordered" evidence="3">
    <location>
        <begin position="102"/>
        <end position="182"/>
    </location>
</feature>
<dbReference type="AlphaFoldDB" id="A0A833QR20"/>
<comment type="caution">
    <text evidence="5">The sequence shown here is derived from an EMBL/GenBank/DDBJ whole genome shotgun (WGS) entry which is preliminary data.</text>
</comment>
<accession>A0A833QR20</accession>
<proteinExistence type="predicted"/>
<dbReference type="InterPro" id="IPR011992">
    <property type="entry name" value="EF-hand-dom_pair"/>
</dbReference>
<dbReference type="EMBL" id="SWLB01000023">
    <property type="protein sequence ID" value="KAF3323492.1"/>
    <property type="molecule type" value="Genomic_DNA"/>
</dbReference>
<dbReference type="Gene3D" id="1.10.238.10">
    <property type="entry name" value="EF-hand"/>
    <property type="match status" value="2"/>
</dbReference>
<dbReference type="Pfam" id="PF13499">
    <property type="entry name" value="EF-hand_7"/>
    <property type="match status" value="2"/>
</dbReference>